<evidence type="ECO:0000313" key="5">
    <source>
        <dbReference type="Proteomes" id="UP001301350"/>
    </source>
</evidence>
<reference evidence="4 5" key="1">
    <citation type="submission" date="2022-07" db="EMBL/GenBank/DDBJ databases">
        <title>Genome-wide signatures of adaptation to extreme environments.</title>
        <authorList>
            <person name="Cho C.H."/>
            <person name="Yoon H.S."/>
        </authorList>
    </citation>
    <scope>NUCLEOTIDE SEQUENCE [LARGE SCALE GENOMIC DNA]</scope>
    <source>
        <strain evidence="4 5">DBV 063 E5</strain>
    </source>
</reference>
<name>A0AAV9J0R1_CYACA</name>
<dbReference type="EMBL" id="JANCYW010000016">
    <property type="protein sequence ID" value="KAK4538172.1"/>
    <property type="molecule type" value="Genomic_DNA"/>
</dbReference>
<organism evidence="4 5">
    <name type="scientific">Cyanidium caldarium</name>
    <name type="common">Red alga</name>
    <dbReference type="NCBI Taxonomy" id="2771"/>
    <lineage>
        <taxon>Eukaryota</taxon>
        <taxon>Rhodophyta</taxon>
        <taxon>Bangiophyceae</taxon>
        <taxon>Cyanidiales</taxon>
        <taxon>Cyanidiaceae</taxon>
        <taxon>Cyanidium</taxon>
    </lineage>
</organism>
<protein>
    <recommendedName>
        <fullName evidence="3">AD domain-containing protein</fullName>
    </recommendedName>
</protein>
<evidence type="ECO:0000256" key="1">
    <source>
        <dbReference type="SAM" id="MobiDB-lite"/>
    </source>
</evidence>
<evidence type="ECO:0000259" key="3">
    <source>
        <dbReference type="PROSITE" id="PS52001"/>
    </source>
</evidence>
<feature type="domain" description="AD" evidence="3">
    <location>
        <begin position="110"/>
        <end position="205"/>
    </location>
</feature>
<dbReference type="Pfam" id="PF09793">
    <property type="entry name" value="AD"/>
    <property type="match status" value="1"/>
</dbReference>
<keyword evidence="2" id="KW-0732">Signal</keyword>
<feature type="region of interest" description="Disordered" evidence="1">
    <location>
        <begin position="205"/>
        <end position="224"/>
    </location>
</feature>
<dbReference type="InterPro" id="IPR039683">
    <property type="entry name" value="Lsm12-like"/>
</dbReference>
<feature type="signal peptide" evidence="2">
    <location>
        <begin position="1"/>
        <end position="19"/>
    </location>
</feature>
<dbReference type="InterPro" id="IPR047574">
    <property type="entry name" value="AD"/>
</dbReference>
<keyword evidence="5" id="KW-1185">Reference proteome</keyword>
<dbReference type="AlphaFoldDB" id="A0AAV9J0R1"/>
<dbReference type="Proteomes" id="UP001301350">
    <property type="component" value="Unassembled WGS sequence"/>
</dbReference>
<evidence type="ECO:0000256" key="2">
    <source>
        <dbReference type="SAM" id="SignalP"/>
    </source>
</evidence>
<dbReference type="InterPro" id="IPR019181">
    <property type="entry name" value="LSM12_ABD"/>
</dbReference>
<proteinExistence type="predicted"/>
<dbReference type="PANTHER" id="PTHR13542">
    <property type="entry name" value="LSM12 HOMOLOG"/>
    <property type="match status" value="1"/>
</dbReference>
<sequence length="224" mass="24443">MSATLLGLTVRLTLDPVAGGSSTSATTFPGEREVVEGVIYAYDDRAQLVTVCTPSTGHAPQHQQYHVRIIRASRIGEVVVLDDSGCADENLFGRERRVVDGALSERWTLPAVNLSSALAREDWRLQREEERYRKRNRQASALGQAVFDALDKTLPCTWQGVDIVVLDAVRICEPYDEAHAASLDGNEATLQRVVEVLRKQLSQLRESAAPAQAPLSAAPPAPSN</sequence>
<gene>
    <name evidence="4" type="ORF">CDCA_CDCA16G4197</name>
</gene>
<feature type="compositionally biased region" description="Low complexity" evidence="1">
    <location>
        <begin position="207"/>
        <end position="216"/>
    </location>
</feature>
<comment type="caution">
    <text evidence="4">The sequence shown here is derived from an EMBL/GenBank/DDBJ whole genome shotgun (WGS) entry which is preliminary data.</text>
</comment>
<dbReference type="PROSITE" id="PS52001">
    <property type="entry name" value="AD"/>
    <property type="match status" value="1"/>
</dbReference>
<evidence type="ECO:0000313" key="4">
    <source>
        <dbReference type="EMBL" id="KAK4538172.1"/>
    </source>
</evidence>
<dbReference type="SMART" id="SM00995">
    <property type="entry name" value="AD"/>
    <property type="match status" value="1"/>
</dbReference>
<accession>A0AAV9J0R1</accession>
<feature type="chain" id="PRO_5043664686" description="AD domain-containing protein" evidence="2">
    <location>
        <begin position="20"/>
        <end position="224"/>
    </location>
</feature>